<evidence type="ECO:0000313" key="3">
    <source>
        <dbReference type="Proteomes" id="UP000199249"/>
    </source>
</evidence>
<dbReference type="InterPro" id="IPR011250">
    <property type="entry name" value="OMP/PagP_B-barrel"/>
</dbReference>
<keyword evidence="1" id="KW-0732">Signal</keyword>
<feature type="signal peptide" evidence="1">
    <location>
        <begin position="1"/>
        <end position="25"/>
    </location>
</feature>
<protein>
    <recommendedName>
        <fullName evidence="4">Outer membrane protein beta-barrel domain-containing protein</fullName>
    </recommendedName>
</protein>
<organism evidence="2 3">
    <name type="scientific">Hymenobacter psychrophilus</name>
    <dbReference type="NCBI Taxonomy" id="651662"/>
    <lineage>
        <taxon>Bacteria</taxon>
        <taxon>Pseudomonadati</taxon>
        <taxon>Bacteroidota</taxon>
        <taxon>Cytophagia</taxon>
        <taxon>Cytophagales</taxon>
        <taxon>Hymenobacteraceae</taxon>
        <taxon>Hymenobacter</taxon>
    </lineage>
</organism>
<dbReference type="OrthoDB" id="878332at2"/>
<sequence>MRFFSLTVAGLATAALLSASVSALAQQATLASPPTPPTEVPAAPAPVAAVDAAVRPRPLFKLGTGLADGAGLGGYTGLNLPLVLGVEQQLAPGWSATLNGSSLWNIGQRRYYGTSNREGLNLRQLGLDVGIRHYYHQEKRQAAGRRTGPYQGPYVALQLGNYFRRDLLYYYTYSRHELAYDYSTLTVRWGVQRRLGSRGLLNAYIGGGLANPRTYHNYIGAMPEYRRDLSLGLEVGVKISLTNK</sequence>
<evidence type="ECO:0008006" key="4">
    <source>
        <dbReference type="Google" id="ProtNLM"/>
    </source>
</evidence>
<dbReference type="Proteomes" id="UP000199249">
    <property type="component" value="Unassembled WGS sequence"/>
</dbReference>
<dbReference type="RefSeq" id="WP_092740792.1">
    <property type="nucleotide sequence ID" value="NZ_FNOV01000008.1"/>
</dbReference>
<name>A0A1H3JIU0_9BACT</name>
<evidence type="ECO:0000256" key="1">
    <source>
        <dbReference type="SAM" id="SignalP"/>
    </source>
</evidence>
<dbReference type="AlphaFoldDB" id="A0A1H3JIU0"/>
<evidence type="ECO:0000313" key="2">
    <source>
        <dbReference type="EMBL" id="SDY39832.1"/>
    </source>
</evidence>
<proteinExistence type="predicted"/>
<dbReference type="SUPFAM" id="SSF56925">
    <property type="entry name" value="OMPA-like"/>
    <property type="match status" value="1"/>
</dbReference>
<dbReference type="EMBL" id="FNOV01000008">
    <property type="protein sequence ID" value="SDY39832.1"/>
    <property type="molecule type" value="Genomic_DNA"/>
</dbReference>
<gene>
    <name evidence="2" type="ORF">SAMN04488069_108101</name>
</gene>
<feature type="chain" id="PRO_5011433436" description="Outer membrane protein beta-barrel domain-containing protein" evidence="1">
    <location>
        <begin position="26"/>
        <end position="244"/>
    </location>
</feature>
<accession>A0A1H3JIU0</accession>
<keyword evidence="3" id="KW-1185">Reference proteome</keyword>
<reference evidence="3" key="1">
    <citation type="submission" date="2016-10" db="EMBL/GenBank/DDBJ databases">
        <authorList>
            <person name="Varghese N."/>
            <person name="Submissions S."/>
        </authorList>
    </citation>
    <scope>NUCLEOTIDE SEQUENCE [LARGE SCALE GENOMIC DNA]</scope>
    <source>
        <strain evidence="3">CGMCC 1.8975</strain>
    </source>
</reference>